<dbReference type="Pfam" id="PF18995">
    <property type="entry name" value="PRT6_C"/>
    <property type="match status" value="1"/>
</dbReference>
<evidence type="ECO:0000256" key="8">
    <source>
        <dbReference type="ARBA" id="ARBA00046341"/>
    </source>
</evidence>
<dbReference type="InterPro" id="IPR003126">
    <property type="entry name" value="Znf_UBR"/>
</dbReference>
<feature type="region of interest" description="Disordered" evidence="11">
    <location>
        <begin position="262"/>
        <end position="288"/>
    </location>
</feature>
<evidence type="ECO:0000256" key="9">
    <source>
        <dbReference type="PROSITE-ProRule" id="PRU00508"/>
    </source>
</evidence>
<keyword evidence="5 10" id="KW-0863">Zinc-finger</keyword>
<proteinExistence type="inferred from homology"/>
<accession>A0AAD2FSX3</accession>
<dbReference type="GO" id="GO:0061630">
    <property type="term" value="F:ubiquitin protein ligase activity"/>
    <property type="evidence" value="ECO:0007669"/>
    <property type="project" value="UniProtKB-UniRule"/>
</dbReference>
<dbReference type="EC" id="2.3.2.27" evidence="10"/>
<evidence type="ECO:0000256" key="11">
    <source>
        <dbReference type="SAM" id="MobiDB-lite"/>
    </source>
</evidence>
<feature type="domain" description="UBR-type" evidence="12">
    <location>
        <begin position="154"/>
        <end position="225"/>
    </location>
</feature>
<evidence type="ECO:0000256" key="2">
    <source>
        <dbReference type="ARBA" id="ARBA00004906"/>
    </source>
</evidence>
<dbReference type="PROSITE" id="PS51157">
    <property type="entry name" value="ZF_UBR"/>
    <property type="match status" value="1"/>
</dbReference>
<feature type="compositionally biased region" description="Low complexity" evidence="11">
    <location>
        <begin position="1414"/>
        <end position="1427"/>
    </location>
</feature>
<comment type="similarity">
    <text evidence="8 10">Belongs to the E3 ubiquitin-protein ligase UBR1-like family.</text>
</comment>
<dbReference type="CDD" id="cd19673">
    <property type="entry name" value="UBR-box_UBR3"/>
    <property type="match status" value="1"/>
</dbReference>
<sequence length="2461" mass="271929">MDPNFNPAPQLPAGFASNSNDASCAMIDGESNQPAMGNSQESKSAYTRTMQLLEHKSSFLSPVAAVVNLRDVVGNPPLDEQEGMGTTLLTPNRGHHALFRALEELEGMEKQEAELLLQSPLTNALTTIVTNDSYPTPRQAVATLEALCKAIPRRVCQHPFKKNDIVWVCRTCQADETCVLCHNCFIQSDHEGHDVAFYHAQAGGCCDCGDPDAWDPRGFCPHHGPKSGQNHGISEALMQRVLGVVPAAVDWMVQQVAQTAKEGYSRAHEQDDDDDDDGKDGEALDTDADTSIVMGDVMFLPTAGIATTTPMDETTPFPHNGGAMPFSPNKAGATKADRTEPKALFAAAPEPLSVTAQTPAPPLTKAEKLGILARQGGGMFLVLKSDDIHSTLNWVDALRELFGTSSLYTDSILHKLVKALRQFGQLVVWGTMEILAEFNTNQVQMWLDGDRVVSGLVGSTMLRKAKILVDHGLFCSILTLDELKAEQRAVGVLQWLMCLARSCDPLCQQVAEAIAPDRHLVPLLIADFKLSSRITKYWHSLLLTLLAVPTFKSHLAAAYCDTYQSVTAEYARGMGVLERSGYALSVQFLNRVTYVVDLVQRRDLLGKLGASLLETLKLATKPPPKLNPNHFVMTHRRYSPCISDLKCVLNVKGMPRLFASKIGSFLRDWIETLSIGQMMDEQVWRDYNQGHVELEVRGWVGAFNGSISLGSLFERLLSWKDDDPSPIDDAESPLCKNLLSCVDLTYHVLEYGIGKWQTVEMYAYKPTRSTVESHDRKPASLPFSTLSEKNGSALAFRALPMSQKTPFSFHLPLQRFVAACLREICLREDAMDDLMLKLSRDMFVNNKDNLFLGLMEFPLLVLSRSAQVRAGLWRRNGNGLNDQVLNYAEPPFCRAMRDADLLLVQFAMLGRARHQSAETRPDSDIGVCFMVHLLLHRLGIFQFCGLRNGAESNVNRYLEEVGKGLYDSEVKEESEGDKPVLPWTYASSRDVSSQLLLLEEFLHAMIVFCVELPAEPPSTKREHTEQAKERLRREVIHRLASGPKMHSELAEVHHVLSHWDNFYLGEEGKQVNPDDATGAALGAVLADVATRKSAKGKMEPDKWVLKKNVWHCYDPSFFHISLRSHQTAAESRPTPNGQNPNYGISPKAFCPIPAPAHKSFVRLRRDISCDAITISTAYRTLHLHCRKPDKEKEELGLSGSMGYESDERSETALTRAVHLLTLGAFAWKDAKENDPAWRKRGGGSVGSLFANWADNDAAPTAKNWVSAVMLTSPKALTDNEWYEGEDNCLVLLRRLAVDGGFAGNFVAQDRAVRAGAAWLCEFAAQHNDDARKFVRASQSAVNSSSEVETGETDIQRRRRMAKEKAMERMKAQAAKFVSMMDTEFGNEDETETPKSAELSIARSENSDSAGMFESGQSSVSSATSANEDSSHHPLTPDAQQRSPEKAAAISPRLLSVRPRCIICSDDSGVEMQTRDQTEDRHRKSRKRRSDGGNALAFVGYSQASTVMKGGGPASTSEYHVEAPVRRFVGAHVALCGHAIHSECLESYLATVSNREDRTFGKRDEFRCPLCQRLSNSLVPFIDVGADWITCKPCTSESTSANSSNMKSDDQSQEDMASTKPATLNEFLNSTPWWVSRRNKNTLWDGQCAFVNRPTETEEATTESAAVVPPKLSRRKSVRPLRKKDLYAAWNAMMKTPRFVRRKLKSRGGESNALESHLGNDLATSQLFSSSESAGETVVWRRFMDQVSDITYRADGKRLGDESLHNDFGEFRHYIVEKYSYNMAKRFAGKEASDWPSCVFPSALSDIQRQELSREKLLSKLMMSIQAFTYSCCCEASEARRLVRKTTRLSGNTAGASADDNGLAPVLSKFGIDGIICDGKLVMMPKPSPSADDGAQPFTGRLGRLRYLGLAVMAATGPLAADLIQLALALPLTSSDGENAVTTAPDSPFRAPVVYPLLFGNVLTHVVVAICATNGRDRARSDSLDLIWPVPFSRDGSFLSPDNATDASESYSVMSDAEGFVKLGLLARMLQVLLGKLDMQGLDNIPGLETEFLVVKSLSKLRNSEFANFTSVEGRWKLCCITMLEMALSKHSNHEVVPEQPHVEKAIFDRLNEGCFLAAAAACSYLADVGVIMQILIPDIMSRYDSQDMSMTSDSSESDSALETFEKLRNSFQMEPVHEMLEATTIGEVLSNWYETARHHEKRAMIASDSKSGFGGKSSICSRLNRTQGFRVFDWPMEPSGHHKKSKTPLNQGENNSKKRGAHPLEPEDDGTAPMDLDEIEPMSVFASSSELQRRVALPLVTFSSKKSVALLGGYRAGFPAKANGRPRIAMIPTSYTDLYAELGRLLPDSEQTAVCLICGEVLNAGGKGECTKHSFKCGAGTGLFFLLQECAGLIMHNSKAAYIHSPYVDSHGETPQYRGRPLNLDMERYDHLREVWSGHAVRQQVLAERASSRQIIVQDYY</sequence>
<dbReference type="FunFam" id="2.10.110.30:FF:000002">
    <property type="entry name" value="Putative e3 ubiquitin-protein ligase ubr3"/>
    <property type="match status" value="1"/>
</dbReference>
<keyword evidence="14" id="KW-1185">Reference proteome</keyword>
<feature type="region of interest" description="Disordered" evidence="11">
    <location>
        <begin position="1594"/>
        <end position="1620"/>
    </location>
</feature>
<comment type="caution">
    <text evidence="13">The sequence shown here is derived from an EMBL/GenBank/DDBJ whole genome shotgun (WGS) entry which is preliminary data.</text>
</comment>
<dbReference type="GO" id="GO:0008270">
    <property type="term" value="F:zinc ion binding"/>
    <property type="evidence" value="ECO:0007669"/>
    <property type="project" value="UniProtKB-UniRule"/>
</dbReference>
<keyword evidence="6 10" id="KW-0833">Ubl conjugation pathway</keyword>
<feature type="compositionally biased region" description="Polar residues" evidence="11">
    <location>
        <begin position="1337"/>
        <end position="1347"/>
    </location>
</feature>
<feature type="region of interest" description="Disordered" evidence="11">
    <location>
        <begin position="1"/>
        <end position="43"/>
    </location>
</feature>
<evidence type="ECO:0000256" key="1">
    <source>
        <dbReference type="ARBA" id="ARBA00000900"/>
    </source>
</evidence>
<feature type="compositionally biased region" description="Polar residues" evidence="11">
    <location>
        <begin position="30"/>
        <end position="43"/>
    </location>
</feature>
<keyword evidence="4 10" id="KW-0479">Metal-binding</keyword>
<evidence type="ECO:0000256" key="5">
    <source>
        <dbReference type="ARBA" id="ARBA00022771"/>
    </source>
</evidence>
<dbReference type="PANTHER" id="PTHR21497:SF24">
    <property type="entry name" value="E3 UBIQUITIN-PROTEIN LIGASE UBR1"/>
    <property type="match status" value="1"/>
</dbReference>
<keyword evidence="7 10" id="KW-0862">Zinc</keyword>
<feature type="compositionally biased region" description="Polar residues" evidence="11">
    <location>
        <begin position="1594"/>
        <end position="1605"/>
    </location>
</feature>
<feature type="compositionally biased region" description="Basic and acidic residues" evidence="11">
    <location>
        <begin position="1472"/>
        <end position="1481"/>
    </location>
</feature>
<feature type="region of interest" description="Disordered" evidence="11">
    <location>
        <begin position="1337"/>
        <end position="1364"/>
    </location>
</feature>
<protein>
    <recommendedName>
        <fullName evidence="10">E3 ubiquitin-protein ligase</fullName>
        <ecNumber evidence="10">2.3.2.27</ecNumber>
    </recommendedName>
</protein>
<dbReference type="GO" id="GO:0016567">
    <property type="term" value="P:protein ubiquitination"/>
    <property type="evidence" value="ECO:0007669"/>
    <property type="project" value="UniProtKB-UniRule"/>
</dbReference>
<keyword evidence="3 10" id="KW-0808">Transferase</keyword>
<dbReference type="InterPro" id="IPR039164">
    <property type="entry name" value="UBR1-like"/>
</dbReference>
<reference evidence="13" key="1">
    <citation type="submission" date="2023-08" db="EMBL/GenBank/DDBJ databases">
        <authorList>
            <person name="Audoor S."/>
            <person name="Bilcke G."/>
        </authorList>
    </citation>
    <scope>NUCLEOTIDE SEQUENCE</scope>
</reference>
<evidence type="ECO:0000256" key="3">
    <source>
        <dbReference type="ARBA" id="ARBA00022679"/>
    </source>
</evidence>
<name>A0AAD2FSX3_9STRA</name>
<dbReference type="InterPro" id="IPR044046">
    <property type="entry name" value="E3_ligase_UBR-like_C"/>
</dbReference>
<gene>
    <name evidence="13" type="ORF">CYCCA115_LOCUS13495</name>
</gene>
<feature type="region of interest" description="Disordered" evidence="11">
    <location>
        <begin position="1469"/>
        <end position="1491"/>
    </location>
</feature>
<feature type="region of interest" description="Disordered" evidence="11">
    <location>
        <begin position="1384"/>
        <end position="1450"/>
    </location>
</feature>
<evidence type="ECO:0000259" key="12">
    <source>
        <dbReference type="PROSITE" id="PS51157"/>
    </source>
</evidence>
<dbReference type="GO" id="GO:0071596">
    <property type="term" value="P:ubiquitin-dependent protein catabolic process via the N-end rule pathway"/>
    <property type="evidence" value="ECO:0007669"/>
    <property type="project" value="UniProtKB-UniRule"/>
</dbReference>
<dbReference type="SMART" id="SM00396">
    <property type="entry name" value="ZnF_UBR1"/>
    <property type="match status" value="1"/>
</dbReference>
<dbReference type="Gene3D" id="2.10.110.30">
    <property type="match status" value="1"/>
</dbReference>
<evidence type="ECO:0000256" key="4">
    <source>
        <dbReference type="ARBA" id="ARBA00022723"/>
    </source>
</evidence>
<comment type="catalytic activity">
    <reaction evidence="1 10">
        <text>S-ubiquitinyl-[E2 ubiquitin-conjugating enzyme]-L-cysteine + [acceptor protein]-L-lysine = [E2 ubiquitin-conjugating enzyme]-L-cysteine + N(6)-ubiquitinyl-[acceptor protein]-L-lysine.</text>
        <dbReference type="EC" id="2.3.2.27"/>
    </reaction>
</comment>
<dbReference type="GO" id="GO:0000151">
    <property type="term" value="C:ubiquitin ligase complex"/>
    <property type="evidence" value="ECO:0007669"/>
    <property type="project" value="TreeGrafter"/>
</dbReference>
<feature type="zinc finger region" description="UBR-type" evidence="9">
    <location>
        <begin position="154"/>
        <end position="225"/>
    </location>
</feature>
<dbReference type="Pfam" id="PF02207">
    <property type="entry name" value="zf-UBR"/>
    <property type="match status" value="1"/>
</dbReference>
<feature type="region of interest" description="Disordered" evidence="11">
    <location>
        <begin position="2234"/>
        <end position="2274"/>
    </location>
</feature>
<organism evidence="13 14">
    <name type="scientific">Cylindrotheca closterium</name>
    <dbReference type="NCBI Taxonomy" id="2856"/>
    <lineage>
        <taxon>Eukaryota</taxon>
        <taxon>Sar</taxon>
        <taxon>Stramenopiles</taxon>
        <taxon>Ochrophyta</taxon>
        <taxon>Bacillariophyta</taxon>
        <taxon>Bacillariophyceae</taxon>
        <taxon>Bacillariophycidae</taxon>
        <taxon>Bacillariales</taxon>
        <taxon>Bacillariaceae</taxon>
        <taxon>Cylindrotheca</taxon>
    </lineage>
</organism>
<feature type="compositionally biased region" description="Acidic residues" evidence="11">
    <location>
        <begin position="270"/>
        <end position="288"/>
    </location>
</feature>
<evidence type="ECO:0000313" key="14">
    <source>
        <dbReference type="Proteomes" id="UP001295423"/>
    </source>
</evidence>
<comment type="function">
    <text evidence="10">Ubiquitin ligase protein which is a component of the N-end rule pathway. Recognizes and binds to proteins bearing specific N-terminal residues that are destabilizing according to the N-end rule, leading to their ubiquitination and subsequent degradation.</text>
</comment>
<dbReference type="PANTHER" id="PTHR21497">
    <property type="entry name" value="UBIQUITIN LIGASE E3 ALPHA-RELATED"/>
    <property type="match status" value="1"/>
</dbReference>
<dbReference type="EMBL" id="CAKOGP040001803">
    <property type="protein sequence ID" value="CAJ1952324.1"/>
    <property type="molecule type" value="Genomic_DNA"/>
</dbReference>
<dbReference type="Proteomes" id="UP001295423">
    <property type="component" value="Unassembled WGS sequence"/>
</dbReference>
<evidence type="ECO:0000256" key="6">
    <source>
        <dbReference type="ARBA" id="ARBA00022786"/>
    </source>
</evidence>
<evidence type="ECO:0000256" key="7">
    <source>
        <dbReference type="ARBA" id="ARBA00022833"/>
    </source>
</evidence>
<evidence type="ECO:0000256" key="10">
    <source>
        <dbReference type="RuleBase" id="RU366018"/>
    </source>
</evidence>
<comment type="pathway">
    <text evidence="2 10">Protein modification; protein ubiquitination.</text>
</comment>
<dbReference type="GO" id="GO:0005737">
    <property type="term" value="C:cytoplasm"/>
    <property type="evidence" value="ECO:0007669"/>
    <property type="project" value="TreeGrafter"/>
</dbReference>
<evidence type="ECO:0000313" key="13">
    <source>
        <dbReference type="EMBL" id="CAJ1952324.1"/>
    </source>
</evidence>